<feature type="compositionally biased region" description="Basic and acidic residues" evidence="1">
    <location>
        <begin position="70"/>
        <end position="95"/>
    </location>
</feature>
<evidence type="ECO:0000313" key="3">
    <source>
        <dbReference type="EnsemblPlants" id="KQK05718"/>
    </source>
</evidence>
<feature type="compositionally biased region" description="Basic residues" evidence="1">
    <location>
        <begin position="97"/>
        <end position="106"/>
    </location>
</feature>
<organism evidence="2">
    <name type="scientific">Brachypodium distachyon</name>
    <name type="common">Purple false brome</name>
    <name type="synonym">Trachynia distachya</name>
    <dbReference type="NCBI Taxonomy" id="15368"/>
    <lineage>
        <taxon>Eukaryota</taxon>
        <taxon>Viridiplantae</taxon>
        <taxon>Streptophyta</taxon>
        <taxon>Embryophyta</taxon>
        <taxon>Tracheophyta</taxon>
        <taxon>Spermatophyta</taxon>
        <taxon>Magnoliopsida</taxon>
        <taxon>Liliopsida</taxon>
        <taxon>Poales</taxon>
        <taxon>Poaceae</taxon>
        <taxon>BOP clade</taxon>
        <taxon>Pooideae</taxon>
        <taxon>Stipodae</taxon>
        <taxon>Brachypodieae</taxon>
        <taxon>Brachypodium</taxon>
    </lineage>
</organism>
<reference evidence="2 3" key="1">
    <citation type="journal article" date="2010" name="Nature">
        <title>Genome sequencing and analysis of the model grass Brachypodium distachyon.</title>
        <authorList>
            <consortium name="International Brachypodium Initiative"/>
        </authorList>
    </citation>
    <scope>NUCLEOTIDE SEQUENCE [LARGE SCALE GENOMIC DNA]</scope>
    <source>
        <strain evidence="2 3">Bd21</strain>
    </source>
</reference>
<evidence type="ECO:0000313" key="2">
    <source>
        <dbReference type="EMBL" id="KQK05718.1"/>
    </source>
</evidence>
<evidence type="ECO:0000313" key="4">
    <source>
        <dbReference type="Proteomes" id="UP000008810"/>
    </source>
</evidence>
<feature type="region of interest" description="Disordered" evidence="1">
    <location>
        <begin position="1"/>
        <end position="106"/>
    </location>
</feature>
<name>A0A0Q3MNI8_BRADI</name>
<accession>A0A0Q3MNI8</accession>
<feature type="compositionally biased region" description="Basic and acidic residues" evidence="1">
    <location>
        <begin position="7"/>
        <end position="17"/>
    </location>
</feature>
<dbReference type="EnsemblPlants" id="KQK05718">
    <property type="protein sequence ID" value="KQK05718"/>
    <property type="gene ID" value="BRADI_2g22108v3"/>
</dbReference>
<sequence length="253" mass="27918">MGGETVGSERIEGETNLRWRRSHEEEDELGGAGALADASGTGREGEVAALARGGRRATEGAGAPGSEMGQGREPERMKDELEPSVREENYDETRMGRAARSRVQPRRRSFLLRRASRRRWPRLHAPLLSRRPSRAGAAPLRPSRGLPPPEILGLRLCLFQKKIASLPSDSRRPPPAEQKTSPAAPVVPSSCGSYPARAMRLPNSTAGVATALRSRRTVMYPTSVGLESRRRWLFLRPPGRGSQFRRSCGWSHR</sequence>
<gene>
    <name evidence="2" type="ORF">BRADI_2g22108v3</name>
</gene>
<evidence type="ECO:0000256" key="1">
    <source>
        <dbReference type="SAM" id="MobiDB-lite"/>
    </source>
</evidence>
<reference evidence="2" key="2">
    <citation type="submission" date="2017-06" db="EMBL/GenBank/DDBJ databases">
        <title>WGS assembly of Brachypodium distachyon.</title>
        <authorList>
            <consortium name="The International Brachypodium Initiative"/>
            <person name="Lucas S."/>
            <person name="Harmon-Smith M."/>
            <person name="Lail K."/>
            <person name="Tice H."/>
            <person name="Grimwood J."/>
            <person name="Bruce D."/>
            <person name="Barry K."/>
            <person name="Shu S."/>
            <person name="Lindquist E."/>
            <person name="Wang M."/>
            <person name="Pitluck S."/>
            <person name="Vogel J.P."/>
            <person name="Garvin D.F."/>
            <person name="Mockler T.C."/>
            <person name="Schmutz J."/>
            <person name="Rokhsar D."/>
            <person name="Bevan M.W."/>
        </authorList>
    </citation>
    <scope>NUCLEOTIDE SEQUENCE</scope>
    <source>
        <strain evidence="2">Bd21</strain>
    </source>
</reference>
<feature type="region of interest" description="Disordered" evidence="1">
    <location>
        <begin position="166"/>
        <end position="189"/>
    </location>
</feature>
<proteinExistence type="predicted"/>
<dbReference type="AlphaFoldDB" id="A0A0Q3MNI8"/>
<dbReference type="InParanoid" id="A0A0Q3MNI8"/>
<keyword evidence="4" id="KW-1185">Reference proteome</keyword>
<protein>
    <submittedName>
        <fullName evidence="2 3">Uncharacterized protein</fullName>
    </submittedName>
</protein>
<reference evidence="3" key="3">
    <citation type="submission" date="2018-08" db="UniProtKB">
        <authorList>
            <consortium name="EnsemblPlants"/>
        </authorList>
    </citation>
    <scope>IDENTIFICATION</scope>
    <source>
        <strain evidence="3">cv. Bd21</strain>
    </source>
</reference>
<dbReference type="EMBL" id="CM000881">
    <property type="protein sequence ID" value="KQK05718.1"/>
    <property type="molecule type" value="Genomic_DNA"/>
</dbReference>
<dbReference type="Proteomes" id="UP000008810">
    <property type="component" value="Chromosome 2"/>
</dbReference>
<dbReference type="Gramene" id="KQK05718">
    <property type="protein sequence ID" value="KQK05718"/>
    <property type="gene ID" value="BRADI_2g22108v3"/>
</dbReference>